<dbReference type="Pfam" id="PF07728">
    <property type="entry name" value="AAA_5"/>
    <property type="match status" value="1"/>
</dbReference>
<dbReference type="EC" id="6.6.1.2" evidence="2"/>
<evidence type="ECO:0000313" key="3">
    <source>
        <dbReference type="Proteomes" id="UP000277294"/>
    </source>
</evidence>
<evidence type="ECO:0000313" key="2">
    <source>
        <dbReference type="EMBL" id="VCU70044.1"/>
    </source>
</evidence>
<dbReference type="PANTHER" id="PTHR42759">
    <property type="entry name" value="MOXR FAMILY PROTEIN"/>
    <property type="match status" value="1"/>
</dbReference>
<dbReference type="InterPro" id="IPR050764">
    <property type="entry name" value="CbbQ/NirQ/NorQ/GpvN"/>
</dbReference>
<dbReference type="InterPro" id="IPR003593">
    <property type="entry name" value="AAA+_ATPase"/>
</dbReference>
<reference evidence="2 3" key="1">
    <citation type="submission" date="2018-10" db="EMBL/GenBank/DDBJ databases">
        <authorList>
            <person name="Criscuolo A."/>
        </authorList>
    </citation>
    <scope>NUCLEOTIDE SEQUENCE [LARGE SCALE GENOMIC DNA]</scope>
    <source>
        <strain evidence="2">DnA1</strain>
    </source>
</reference>
<protein>
    <submittedName>
        <fullName evidence="2">Aerobic cobaltochelatase subunit CobS</fullName>
        <ecNumber evidence="2">6.6.1.2</ecNumber>
    </submittedName>
</protein>
<dbReference type="SMART" id="SM00382">
    <property type="entry name" value="AAA"/>
    <property type="match status" value="1"/>
</dbReference>
<dbReference type="AlphaFoldDB" id="A0A3P4B188"/>
<dbReference type="Gene3D" id="3.40.50.300">
    <property type="entry name" value="P-loop containing nucleotide triphosphate hydrolases"/>
    <property type="match status" value="1"/>
</dbReference>
<feature type="domain" description="AAA+ ATPase" evidence="1">
    <location>
        <begin position="63"/>
        <end position="209"/>
    </location>
</feature>
<dbReference type="PANTHER" id="PTHR42759:SF1">
    <property type="entry name" value="MAGNESIUM-CHELATASE SUBUNIT CHLD"/>
    <property type="match status" value="1"/>
</dbReference>
<dbReference type="EMBL" id="UWPJ01000017">
    <property type="protein sequence ID" value="VCU70044.1"/>
    <property type="molecule type" value="Genomic_DNA"/>
</dbReference>
<dbReference type="InterPro" id="IPR011704">
    <property type="entry name" value="ATPase_dyneun-rel_AAA"/>
</dbReference>
<dbReference type="GO" id="GO:0051116">
    <property type="term" value="F:cobaltochelatase activity"/>
    <property type="evidence" value="ECO:0007669"/>
    <property type="project" value="UniProtKB-EC"/>
</dbReference>
<dbReference type="OrthoDB" id="9808317at2"/>
<organism evidence="2 3">
    <name type="scientific">Pigmentiphaga humi</name>
    <dbReference type="NCBI Taxonomy" id="2478468"/>
    <lineage>
        <taxon>Bacteria</taxon>
        <taxon>Pseudomonadati</taxon>
        <taxon>Pseudomonadota</taxon>
        <taxon>Betaproteobacteria</taxon>
        <taxon>Burkholderiales</taxon>
        <taxon>Alcaligenaceae</taxon>
        <taxon>Pigmentiphaga</taxon>
    </lineage>
</organism>
<dbReference type="GO" id="GO:0016887">
    <property type="term" value="F:ATP hydrolysis activity"/>
    <property type="evidence" value="ECO:0007669"/>
    <property type="project" value="InterPro"/>
</dbReference>
<dbReference type="InterPro" id="IPR027417">
    <property type="entry name" value="P-loop_NTPase"/>
</dbReference>
<dbReference type="Proteomes" id="UP000277294">
    <property type="component" value="Unassembled WGS sequence"/>
</dbReference>
<sequence>MTEPSSLPDVSCETESAFGMSVPWRVPAFSAGAGVLAEHVPLADPAFRFEPAICRALLAGFAHNRRVYLYGPHGSGKSSHIEQIAARLNWPCVRINLDGHVTRADLVGRDMVLLREGRQVTEFVPGMLVWALQHPVALVLDEYDAGRPDVMFVIQRLLESNGRLTLLDQNRVITPHPGFRLFATANTAGQGDASGLYVGTQPLNQSQMDRWDIVAELGYLPAEQETAILLAQLPELGEQRAQRMVSLAGLCREAFRQSDLSTLLSLRGLLSWGQNWRLLGDDGEAFRWAFWNRCDETERPLVAELYQRCFAEELGGPLPEHGGA</sequence>
<gene>
    <name evidence="2" type="primary">cobS</name>
    <name evidence="2" type="ORF">PIGHUM_02111</name>
</gene>
<accession>A0A3P4B188</accession>
<keyword evidence="3" id="KW-1185">Reference proteome</keyword>
<dbReference type="RefSeq" id="WP_124079562.1">
    <property type="nucleotide sequence ID" value="NZ_UWPJ01000017.1"/>
</dbReference>
<dbReference type="GO" id="GO:0005524">
    <property type="term" value="F:ATP binding"/>
    <property type="evidence" value="ECO:0007669"/>
    <property type="project" value="InterPro"/>
</dbReference>
<keyword evidence="2" id="KW-0436">Ligase</keyword>
<proteinExistence type="predicted"/>
<evidence type="ECO:0000259" key="1">
    <source>
        <dbReference type="SMART" id="SM00382"/>
    </source>
</evidence>
<dbReference type="SUPFAM" id="SSF52540">
    <property type="entry name" value="P-loop containing nucleoside triphosphate hydrolases"/>
    <property type="match status" value="1"/>
</dbReference>
<name>A0A3P4B188_9BURK</name>